<name>A0ABD3SNF6_9LAMI</name>
<protein>
    <recommendedName>
        <fullName evidence="5">F-box domain-containing protein</fullName>
    </recommendedName>
</protein>
<dbReference type="Pfam" id="PF00646">
    <property type="entry name" value="F-box"/>
    <property type="match status" value="1"/>
</dbReference>
<evidence type="ECO:0000313" key="3">
    <source>
        <dbReference type="EMBL" id="KAL3826005.1"/>
    </source>
</evidence>
<evidence type="ECO:0000259" key="1">
    <source>
        <dbReference type="Pfam" id="PF00646"/>
    </source>
</evidence>
<comment type="caution">
    <text evidence="3">The sequence shown here is derived from an EMBL/GenBank/DDBJ whole genome shotgun (WGS) entry which is preliminary data.</text>
</comment>
<dbReference type="InterPro" id="IPR056592">
    <property type="entry name" value="Beta-prop_At3g26010-like"/>
</dbReference>
<dbReference type="AlphaFoldDB" id="A0ABD3SNF6"/>
<dbReference type="SUPFAM" id="SSF81383">
    <property type="entry name" value="F-box domain"/>
    <property type="match status" value="1"/>
</dbReference>
<organism evidence="3 4">
    <name type="scientific">Penstemon smallii</name>
    <dbReference type="NCBI Taxonomy" id="265156"/>
    <lineage>
        <taxon>Eukaryota</taxon>
        <taxon>Viridiplantae</taxon>
        <taxon>Streptophyta</taxon>
        <taxon>Embryophyta</taxon>
        <taxon>Tracheophyta</taxon>
        <taxon>Spermatophyta</taxon>
        <taxon>Magnoliopsida</taxon>
        <taxon>eudicotyledons</taxon>
        <taxon>Gunneridae</taxon>
        <taxon>Pentapetalae</taxon>
        <taxon>asterids</taxon>
        <taxon>lamiids</taxon>
        <taxon>Lamiales</taxon>
        <taxon>Plantaginaceae</taxon>
        <taxon>Cheloneae</taxon>
        <taxon>Penstemon</taxon>
    </lineage>
</organism>
<keyword evidence="4" id="KW-1185">Reference proteome</keyword>
<proteinExistence type="predicted"/>
<dbReference type="PANTHER" id="PTHR35546:SF130">
    <property type="entry name" value="EXPRESSED PROTEIN"/>
    <property type="match status" value="1"/>
</dbReference>
<evidence type="ECO:0008006" key="5">
    <source>
        <dbReference type="Google" id="ProtNLM"/>
    </source>
</evidence>
<dbReference type="EMBL" id="JBJXBP010000006">
    <property type="protein sequence ID" value="KAL3826005.1"/>
    <property type="molecule type" value="Genomic_DNA"/>
</dbReference>
<evidence type="ECO:0000259" key="2">
    <source>
        <dbReference type="Pfam" id="PF24750"/>
    </source>
</evidence>
<evidence type="ECO:0000313" key="4">
    <source>
        <dbReference type="Proteomes" id="UP001634393"/>
    </source>
</evidence>
<gene>
    <name evidence="3" type="ORF">ACJIZ3_022034</name>
</gene>
<feature type="domain" description="F-box" evidence="1">
    <location>
        <begin position="35"/>
        <end position="68"/>
    </location>
</feature>
<accession>A0ABD3SNF6</accession>
<dbReference type="InterPro" id="IPR001810">
    <property type="entry name" value="F-box_dom"/>
</dbReference>
<sequence length="420" mass="48572">MKIERSDVNDLILMNQKALAAVRDGIKDGDIPVWLLLLVLIRLPPKLIFRFKCVCKQWLSVISNPSFVRFYCSRASLLHPWTFISSYMYFNGLPLSNRMLLADIYSNDYERPYLHLLSLPSFQHPYGKDYLIIGVSNGLVLYGPLENHTAVVRVCNPVTGHFITLPPRIGGQGWDNWGFVANVEDGVLVSYTVMHLYAPFLRKSRMFYQTEVFVSEIGEWRIHDVHIDRAIDIDPTSMCVYLNGNFHWLAQRTRLITYDPGKYPDQVRIIALPGEGNVMNSFDYMAASNQGQLTYYQLNDVPDDLCSLSIWVLNDYRSGDWFLQHKVSLDIEFPDNRIGDHLIPGYPLSVDPYDPDIIYFGYYLMLVSYNIKTKKLDFDHVNFGRVLDNVSLNREWMTMLVYPPWPVSLSRPSWIAALKD</sequence>
<dbReference type="Proteomes" id="UP001634393">
    <property type="component" value="Unassembled WGS sequence"/>
</dbReference>
<dbReference type="InterPro" id="IPR055290">
    <property type="entry name" value="At3g26010-like"/>
</dbReference>
<feature type="domain" description="F-box protein At3g26010-like beta-propeller" evidence="2">
    <location>
        <begin position="120"/>
        <end position="377"/>
    </location>
</feature>
<dbReference type="InterPro" id="IPR036047">
    <property type="entry name" value="F-box-like_dom_sf"/>
</dbReference>
<dbReference type="Pfam" id="PF24750">
    <property type="entry name" value="b-prop_At3g26010-like"/>
    <property type="match status" value="1"/>
</dbReference>
<reference evidence="3 4" key="1">
    <citation type="submission" date="2024-12" db="EMBL/GenBank/DDBJ databases">
        <title>The unique morphological basis and parallel evolutionary history of personate flowers in Penstemon.</title>
        <authorList>
            <person name="Depatie T.H."/>
            <person name="Wessinger C.A."/>
        </authorList>
    </citation>
    <scope>NUCLEOTIDE SEQUENCE [LARGE SCALE GENOMIC DNA]</scope>
    <source>
        <strain evidence="3">WTNN_2</strain>
        <tissue evidence="3">Leaf</tissue>
    </source>
</reference>
<dbReference type="PANTHER" id="PTHR35546">
    <property type="entry name" value="F-BOX PROTEIN INTERACTION DOMAIN PROTEIN-RELATED"/>
    <property type="match status" value="1"/>
</dbReference>